<evidence type="ECO:0008006" key="3">
    <source>
        <dbReference type="Google" id="ProtNLM"/>
    </source>
</evidence>
<dbReference type="Proteomes" id="UP001597182">
    <property type="component" value="Unassembled WGS sequence"/>
</dbReference>
<gene>
    <name evidence="1" type="ORF">ACFQ34_17875</name>
</gene>
<reference evidence="2" key="1">
    <citation type="journal article" date="2019" name="Int. J. Syst. Evol. Microbiol.">
        <title>The Global Catalogue of Microorganisms (GCM) 10K type strain sequencing project: providing services to taxonomists for standard genome sequencing and annotation.</title>
        <authorList>
            <consortium name="The Broad Institute Genomics Platform"/>
            <consortium name="The Broad Institute Genome Sequencing Center for Infectious Disease"/>
            <person name="Wu L."/>
            <person name="Ma J."/>
        </authorList>
    </citation>
    <scope>NUCLEOTIDE SEQUENCE [LARGE SCALE GENOMIC DNA]</scope>
    <source>
        <strain evidence="2">CCUG 49018</strain>
    </source>
</reference>
<organism evidence="1 2">
    <name type="scientific">Pseudonocardia benzenivorans</name>
    <dbReference type="NCBI Taxonomy" id="228005"/>
    <lineage>
        <taxon>Bacteria</taxon>
        <taxon>Bacillati</taxon>
        <taxon>Actinomycetota</taxon>
        <taxon>Actinomycetes</taxon>
        <taxon>Pseudonocardiales</taxon>
        <taxon>Pseudonocardiaceae</taxon>
        <taxon>Pseudonocardia</taxon>
    </lineage>
</organism>
<name>A0ABW3VLE8_9PSEU</name>
<evidence type="ECO:0000313" key="2">
    <source>
        <dbReference type="Proteomes" id="UP001597182"/>
    </source>
</evidence>
<keyword evidence="2" id="KW-1185">Reference proteome</keyword>
<dbReference type="RefSeq" id="WP_346090394.1">
    <property type="nucleotide sequence ID" value="NZ_BAABKS010000009.1"/>
</dbReference>
<comment type="caution">
    <text evidence="1">The sequence shown here is derived from an EMBL/GenBank/DDBJ whole genome shotgun (WGS) entry which is preliminary data.</text>
</comment>
<evidence type="ECO:0000313" key="1">
    <source>
        <dbReference type="EMBL" id="MFD1235160.1"/>
    </source>
</evidence>
<proteinExistence type="predicted"/>
<protein>
    <recommendedName>
        <fullName evidence="3">Fis family transcriptional regulator</fullName>
    </recommendedName>
</protein>
<dbReference type="EMBL" id="JBHTMB010000146">
    <property type="protein sequence ID" value="MFD1235160.1"/>
    <property type="molecule type" value="Genomic_DNA"/>
</dbReference>
<accession>A0ABW3VLE8</accession>
<sequence>MSRPRKPQDPDRWPEPCARCGEHRQPAAIWPDGRVCGYCYKQAQRTKGACGCGHEGVLPGRIDGVPACRRCSGVRLNLDCQACGAEDELYTGSHCWSCVLATKVDQLLTHPDTGVINSKLEPVAAALKTMKRANSGLTWLNQPHVASFLTDLALVTAISHDHLDQLPPSRTRDYVRGLLVEHGALPRRDELTARYRDWATQALTRVNDDHHREVIARYVRWHHQRRMNRTDRVSHGMFLRAKQSVTVAIELLNWLHGHGIAIEQLEQAHLDTWQADGPTTREIASRFLRWAINSRLVASTLTMTPHRRGTSPKLSATEQDRALRRVVSAGELDARDRAVAILVLVLGQQIEHVAGLTWDQVTVTPALVSIRLAGVDIALPAPLDQPWRHLAETPGHDRTAAHPHSNWVFRGSSPGAHIRAATLRNRLRDLFSTRAARLGTLHELTKLTPIAIIAETLGYHPTTIERHATASAATYARYIGARADAS</sequence>